<accession>B8IV08</accession>
<reference evidence="3 4" key="1">
    <citation type="submission" date="2009-01" db="EMBL/GenBank/DDBJ databases">
        <title>Complete sequence of chromosome of Methylobacterium nodulans ORS 2060.</title>
        <authorList>
            <consortium name="US DOE Joint Genome Institute"/>
            <person name="Lucas S."/>
            <person name="Copeland A."/>
            <person name="Lapidus A."/>
            <person name="Glavina del Rio T."/>
            <person name="Dalin E."/>
            <person name="Tice H."/>
            <person name="Bruce D."/>
            <person name="Goodwin L."/>
            <person name="Pitluck S."/>
            <person name="Sims D."/>
            <person name="Brettin T."/>
            <person name="Detter J.C."/>
            <person name="Han C."/>
            <person name="Larimer F."/>
            <person name="Land M."/>
            <person name="Hauser L."/>
            <person name="Kyrpides N."/>
            <person name="Ivanova N."/>
            <person name="Marx C.J."/>
            <person name="Richardson P."/>
        </authorList>
    </citation>
    <scope>NUCLEOTIDE SEQUENCE [LARGE SCALE GENOMIC DNA]</scope>
    <source>
        <strain evidence="4">LMG 21967 / CNCM I-2342 / ORS 2060</strain>
    </source>
</reference>
<feature type="transmembrane region" description="Helical" evidence="1">
    <location>
        <begin position="259"/>
        <end position="279"/>
    </location>
</feature>
<dbReference type="PANTHER" id="PTHR22911:SF103">
    <property type="entry name" value="BLR2811 PROTEIN"/>
    <property type="match status" value="1"/>
</dbReference>
<sequence>MATLAPSLPAVLPSRPALSLIGDQPLRGIALVILSTVFLSSSDATAKYLAGSLPPLEIAWLRYAGFVVVMLAASLVGGARQRGRSPFRSARPGLQLLRGFALVASAVLFLCGLRYLPVAEATAISFVSPLFVTALSIPLLGETIGMRRWIAALVGLCGVLIILRPGTSAFQAAALLPVASALFWALALVATRKINGYDAPQTTMTWSALVGFALLTCVVPTVWTTPNLKEVAIGAAIGLISTTGHWIVTIAYRHAPASTLVPFSYSQIVWAALIGAFAFGSVPDAFMGLGVLVIAASGLYTAHRERLRGVRRA</sequence>
<keyword evidence="1" id="KW-0812">Transmembrane</keyword>
<feature type="transmembrane region" description="Helical" evidence="1">
    <location>
        <begin position="122"/>
        <end position="141"/>
    </location>
</feature>
<name>B8IV08_METNO</name>
<dbReference type="GO" id="GO:0016020">
    <property type="term" value="C:membrane"/>
    <property type="evidence" value="ECO:0007669"/>
    <property type="project" value="InterPro"/>
</dbReference>
<gene>
    <name evidence="3" type="ordered locus">Mnod_4189</name>
</gene>
<feature type="transmembrane region" description="Helical" evidence="1">
    <location>
        <begin position="96"/>
        <end position="116"/>
    </location>
</feature>
<dbReference type="Pfam" id="PF00892">
    <property type="entry name" value="EamA"/>
    <property type="match status" value="2"/>
</dbReference>
<dbReference type="SUPFAM" id="SSF103481">
    <property type="entry name" value="Multidrug resistance efflux transporter EmrE"/>
    <property type="match status" value="2"/>
</dbReference>
<dbReference type="OrthoDB" id="9815809at2"/>
<dbReference type="eggNOG" id="COG0697">
    <property type="taxonomic scope" value="Bacteria"/>
</dbReference>
<feature type="domain" description="EamA" evidence="2">
    <location>
        <begin position="173"/>
        <end position="297"/>
    </location>
</feature>
<dbReference type="STRING" id="460265.Mnod_4189"/>
<feature type="domain" description="EamA" evidence="2">
    <location>
        <begin position="27"/>
        <end position="163"/>
    </location>
</feature>
<keyword evidence="1" id="KW-1133">Transmembrane helix</keyword>
<feature type="transmembrane region" description="Helical" evidence="1">
    <location>
        <begin position="148"/>
        <end position="166"/>
    </location>
</feature>
<dbReference type="Proteomes" id="UP000008207">
    <property type="component" value="Chromosome"/>
</dbReference>
<dbReference type="EMBL" id="CP001349">
    <property type="protein sequence ID" value="ACL59066.1"/>
    <property type="molecule type" value="Genomic_DNA"/>
</dbReference>
<protein>
    <recommendedName>
        <fullName evidence="2">EamA domain-containing protein</fullName>
    </recommendedName>
</protein>
<dbReference type="KEGG" id="mno:Mnod_4189"/>
<feature type="transmembrane region" description="Helical" evidence="1">
    <location>
        <begin position="58"/>
        <end position="76"/>
    </location>
</feature>
<feature type="transmembrane region" description="Helical" evidence="1">
    <location>
        <begin position="203"/>
        <end position="225"/>
    </location>
</feature>
<dbReference type="RefSeq" id="WP_015930715.1">
    <property type="nucleotide sequence ID" value="NC_011894.1"/>
</dbReference>
<organism evidence="3 4">
    <name type="scientific">Methylobacterium nodulans (strain LMG 21967 / CNCM I-2342 / ORS 2060)</name>
    <dbReference type="NCBI Taxonomy" id="460265"/>
    <lineage>
        <taxon>Bacteria</taxon>
        <taxon>Pseudomonadati</taxon>
        <taxon>Pseudomonadota</taxon>
        <taxon>Alphaproteobacteria</taxon>
        <taxon>Hyphomicrobiales</taxon>
        <taxon>Methylobacteriaceae</taxon>
        <taxon>Methylobacterium</taxon>
    </lineage>
</organism>
<feature type="transmembrane region" description="Helical" evidence="1">
    <location>
        <begin position="231"/>
        <end position="252"/>
    </location>
</feature>
<evidence type="ECO:0000259" key="2">
    <source>
        <dbReference type="Pfam" id="PF00892"/>
    </source>
</evidence>
<dbReference type="AlphaFoldDB" id="B8IV08"/>
<dbReference type="HOGENOM" id="CLU_032828_2_3_5"/>
<evidence type="ECO:0000256" key="1">
    <source>
        <dbReference type="SAM" id="Phobius"/>
    </source>
</evidence>
<keyword evidence="4" id="KW-1185">Reference proteome</keyword>
<dbReference type="InterPro" id="IPR000620">
    <property type="entry name" value="EamA_dom"/>
</dbReference>
<feature type="transmembrane region" description="Helical" evidence="1">
    <location>
        <begin position="285"/>
        <end position="302"/>
    </location>
</feature>
<proteinExistence type="predicted"/>
<evidence type="ECO:0000313" key="3">
    <source>
        <dbReference type="EMBL" id="ACL59066.1"/>
    </source>
</evidence>
<keyword evidence="1" id="KW-0472">Membrane</keyword>
<feature type="transmembrane region" description="Helical" evidence="1">
    <location>
        <begin position="172"/>
        <end position="191"/>
    </location>
</feature>
<evidence type="ECO:0000313" key="4">
    <source>
        <dbReference type="Proteomes" id="UP000008207"/>
    </source>
</evidence>
<dbReference type="PANTHER" id="PTHR22911">
    <property type="entry name" value="ACYL-MALONYL CONDENSING ENZYME-RELATED"/>
    <property type="match status" value="1"/>
</dbReference>
<dbReference type="InterPro" id="IPR037185">
    <property type="entry name" value="EmrE-like"/>
</dbReference>